<evidence type="ECO:0000256" key="1">
    <source>
        <dbReference type="ARBA" id="ARBA00022448"/>
    </source>
</evidence>
<dbReference type="EMBL" id="JBHMDM010000012">
    <property type="protein sequence ID" value="MFB9378826.1"/>
    <property type="molecule type" value="Genomic_DNA"/>
</dbReference>
<dbReference type="InterPro" id="IPR050166">
    <property type="entry name" value="ABC_transporter_ATP-bind"/>
</dbReference>
<dbReference type="GO" id="GO:0005524">
    <property type="term" value="F:ATP binding"/>
    <property type="evidence" value="ECO:0007669"/>
    <property type="project" value="UniProtKB-KW"/>
</dbReference>
<gene>
    <name evidence="5" type="ORF">ACFFVI_17845</name>
</gene>
<keyword evidence="2" id="KW-0547">Nucleotide-binding</keyword>
<proteinExistence type="predicted"/>
<keyword evidence="1" id="KW-0813">Transport</keyword>
<organism evidence="5 6">
    <name type="scientific">Kineococcus gynurae</name>
    <dbReference type="NCBI Taxonomy" id="452979"/>
    <lineage>
        <taxon>Bacteria</taxon>
        <taxon>Bacillati</taxon>
        <taxon>Actinomycetota</taxon>
        <taxon>Actinomycetes</taxon>
        <taxon>Kineosporiales</taxon>
        <taxon>Kineosporiaceae</taxon>
        <taxon>Kineococcus</taxon>
    </lineage>
</organism>
<evidence type="ECO:0000256" key="2">
    <source>
        <dbReference type="ARBA" id="ARBA00022741"/>
    </source>
</evidence>
<reference evidence="5 6" key="1">
    <citation type="submission" date="2024-09" db="EMBL/GenBank/DDBJ databases">
        <authorList>
            <person name="Sun Q."/>
            <person name="Mori K."/>
        </authorList>
    </citation>
    <scope>NUCLEOTIDE SEQUENCE [LARGE SCALE GENOMIC DNA]</scope>
    <source>
        <strain evidence="5 6">TISTR 1856</strain>
    </source>
</reference>
<dbReference type="Gene3D" id="3.40.50.300">
    <property type="entry name" value="P-loop containing nucleotide triphosphate hydrolases"/>
    <property type="match status" value="1"/>
</dbReference>
<dbReference type="InterPro" id="IPR003439">
    <property type="entry name" value="ABC_transporter-like_ATP-bd"/>
</dbReference>
<accession>A0ABV5LXL2</accession>
<name>A0ABV5LXL2_9ACTN</name>
<dbReference type="PROSITE" id="PS50893">
    <property type="entry name" value="ABC_TRANSPORTER_2"/>
    <property type="match status" value="1"/>
</dbReference>
<evidence type="ECO:0000313" key="6">
    <source>
        <dbReference type="Proteomes" id="UP001589748"/>
    </source>
</evidence>
<feature type="domain" description="ABC transporter" evidence="4">
    <location>
        <begin position="10"/>
        <end position="253"/>
    </location>
</feature>
<comment type="caution">
    <text evidence="5">The sequence shown here is derived from an EMBL/GenBank/DDBJ whole genome shotgun (WGS) entry which is preliminary data.</text>
</comment>
<dbReference type="InterPro" id="IPR027417">
    <property type="entry name" value="P-loop_NTPase"/>
</dbReference>
<evidence type="ECO:0000313" key="5">
    <source>
        <dbReference type="EMBL" id="MFB9378826.1"/>
    </source>
</evidence>
<dbReference type="Pfam" id="PF00005">
    <property type="entry name" value="ABC_tran"/>
    <property type="match status" value="1"/>
</dbReference>
<dbReference type="Proteomes" id="UP001589748">
    <property type="component" value="Unassembled WGS sequence"/>
</dbReference>
<dbReference type="CDD" id="cd03293">
    <property type="entry name" value="ABC_NrtD_SsuB_transporters"/>
    <property type="match status" value="1"/>
</dbReference>
<evidence type="ECO:0000259" key="4">
    <source>
        <dbReference type="PROSITE" id="PS50893"/>
    </source>
</evidence>
<keyword evidence="3 5" id="KW-0067">ATP-binding</keyword>
<dbReference type="PANTHER" id="PTHR42788:SF20">
    <property type="entry name" value="ABC TRANSPORTER ATP-BINDING PROTEIN"/>
    <property type="match status" value="1"/>
</dbReference>
<protein>
    <submittedName>
        <fullName evidence="5">ABC transporter ATP-binding protein</fullName>
    </submittedName>
</protein>
<evidence type="ECO:0000256" key="3">
    <source>
        <dbReference type="ARBA" id="ARBA00022840"/>
    </source>
</evidence>
<dbReference type="RefSeq" id="WP_380134297.1">
    <property type="nucleotide sequence ID" value="NZ_JBHLUI010000001.1"/>
</dbReference>
<sequence>MNGQTAGESIVVRDVGQVYAARSGPPTVALDHVDLTVPRGRFVSVIGPSGCGKSTLLRVLAGLEEPRTGSVSVFGATPAAAAAAKSVGFVPQVPALLPWSSVLQNVQVLGRVNRAAGRRRPAPPAGCEFVTDPVSLLTRLGLQDVLHARPAELSGGMQQRTALARALALQPDVLLMDEPFSALDEFTREAAQLQLLDVWSELRTTVVFVTHSITEAVLLSDTVVVMASGPGRIATSIPVDLARPRHHGQLDSSAMHALEHRVRQALGAAYAEAGVLRGSTA</sequence>
<dbReference type="PANTHER" id="PTHR42788">
    <property type="entry name" value="TAURINE IMPORT ATP-BINDING PROTEIN-RELATED"/>
    <property type="match status" value="1"/>
</dbReference>
<dbReference type="SMART" id="SM00382">
    <property type="entry name" value="AAA"/>
    <property type="match status" value="1"/>
</dbReference>
<dbReference type="InterPro" id="IPR003593">
    <property type="entry name" value="AAA+_ATPase"/>
</dbReference>
<keyword evidence="6" id="KW-1185">Reference proteome</keyword>
<dbReference type="SUPFAM" id="SSF52540">
    <property type="entry name" value="P-loop containing nucleoside triphosphate hydrolases"/>
    <property type="match status" value="1"/>
</dbReference>